<name>A0A6C0ASN1_9ZZZZ</name>
<dbReference type="SMART" id="SM00184">
    <property type="entry name" value="RING"/>
    <property type="match status" value="1"/>
</dbReference>
<evidence type="ECO:0000256" key="1">
    <source>
        <dbReference type="SAM" id="MobiDB-lite"/>
    </source>
</evidence>
<dbReference type="GO" id="GO:0006511">
    <property type="term" value="P:ubiquitin-dependent protein catabolic process"/>
    <property type="evidence" value="ECO:0007669"/>
    <property type="project" value="TreeGrafter"/>
</dbReference>
<dbReference type="InterPro" id="IPR001841">
    <property type="entry name" value="Znf_RING"/>
</dbReference>
<dbReference type="InterPro" id="IPR013083">
    <property type="entry name" value="Znf_RING/FYVE/PHD"/>
</dbReference>
<organism evidence="3">
    <name type="scientific">viral metagenome</name>
    <dbReference type="NCBI Taxonomy" id="1070528"/>
    <lineage>
        <taxon>unclassified sequences</taxon>
        <taxon>metagenomes</taxon>
        <taxon>organismal metagenomes</taxon>
    </lineage>
</organism>
<evidence type="ECO:0000313" key="3">
    <source>
        <dbReference type="EMBL" id="QHS82804.1"/>
    </source>
</evidence>
<feature type="domain" description="RING-type" evidence="2">
    <location>
        <begin position="81"/>
        <end position="121"/>
    </location>
</feature>
<sequence length="156" mass="18057">MADLENMQHSISEIFRNARSDIMAEDSDSESVWTDLESEEEEVDEEDEVYEEEDEEDEVLRAHHETLASPCFEVPNQLEPCAICFEDIKMINMMVTRCGHIFHASCMFVAISTNPNCPMCRTELVCSHTEKKILEDEEEEEEVEVSWTIDRTPAFV</sequence>
<dbReference type="PROSITE" id="PS50089">
    <property type="entry name" value="ZF_RING_2"/>
    <property type="match status" value="1"/>
</dbReference>
<proteinExistence type="predicted"/>
<feature type="compositionally biased region" description="Acidic residues" evidence="1">
    <location>
        <begin position="36"/>
        <end position="54"/>
    </location>
</feature>
<dbReference type="PANTHER" id="PTHR47094:SF1">
    <property type="entry name" value="RING-TYPE E3 UBIQUITIN TRANSFERASE"/>
    <property type="match status" value="1"/>
</dbReference>
<dbReference type="EMBL" id="MN740805">
    <property type="protein sequence ID" value="QHS82804.1"/>
    <property type="molecule type" value="Genomic_DNA"/>
</dbReference>
<dbReference type="GO" id="GO:0032183">
    <property type="term" value="F:SUMO binding"/>
    <property type="evidence" value="ECO:0007669"/>
    <property type="project" value="TreeGrafter"/>
</dbReference>
<dbReference type="GO" id="GO:0140082">
    <property type="term" value="F:SUMO-ubiquitin ligase activity"/>
    <property type="evidence" value="ECO:0007669"/>
    <property type="project" value="TreeGrafter"/>
</dbReference>
<dbReference type="InterPro" id="IPR049627">
    <property type="entry name" value="SLX8"/>
</dbReference>
<accession>A0A6C0ASN1</accession>
<dbReference type="GO" id="GO:0061630">
    <property type="term" value="F:ubiquitin protein ligase activity"/>
    <property type="evidence" value="ECO:0007669"/>
    <property type="project" value="InterPro"/>
</dbReference>
<feature type="region of interest" description="Disordered" evidence="1">
    <location>
        <begin position="21"/>
        <end position="54"/>
    </location>
</feature>
<dbReference type="SUPFAM" id="SSF57850">
    <property type="entry name" value="RING/U-box"/>
    <property type="match status" value="1"/>
</dbReference>
<dbReference type="GO" id="GO:0033768">
    <property type="term" value="C:SUMO-targeted ubiquitin ligase complex"/>
    <property type="evidence" value="ECO:0007669"/>
    <property type="project" value="TreeGrafter"/>
</dbReference>
<dbReference type="AlphaFoldDB" id="A0A6C0ASN1"/>
<dbReference type="PANTHER" id="PTHR47094">
    <property type="entry name" value="ELFLESS, ISOFORM B"/>
    <property type="match status" value="1"/>
</dbReference>
<evidence type="ECO:0000259" key="2">
    <source>
        <dbReference type="PROSITE" id="PS50089"/>
    </source>
</evidence>
<protein>
    <recommendedName>
        <fullName evidence="2">RING-type domain-containing protein</fullName>
    </recommendedName>
</protein>
<dbReference type="Pfam" id="PF13639">
    <property type="entry name" value="zf-RING_2"/>
    <property type="match status" value="1"/>
</dbReference>
<reference evidence="3" key="1">
    <citation type="journal article" date="2020" name="Nature">
        <title>Giant virus diversity and host interactions through global metagenomics.</title>
        <authorList>
            <person name="Schulz F."/>
            <person name="Roux S."/>
            <person name="Paez-Espino D."/>
            <person name="Jungbluth S."/>
            <person name="Walsh D.A."/>
            <person name="Denef V.J."/>
            <person name="McMahon K.D."/>
            <person name="Konstantinidis K.T."/>
            <person name="Eloe-Fadrosh E.A."/>
            <person name="Kyrpides N.C."/>
            <person name="Woyke T."/>
        </authorList>
    </citation>
    <scope>NUCLEOTIDE SEQUENCE</scope>
    <source>
        <strain evidence="3">GVMAG-S-1101171-111</strain>
    </source>
</reference>
<dbReference type="Gene3D" id="3.30.40.10">
    <property type="entry name" value="Zinc/RING finger domain, C3HC4 (zinc finger)"/>
    <property type="match status" value="1"/>
</dbReference>